<evidence type="ECO:0000256" key="1">
    <source>
        <dbReference type="SAM" id="Phobius"/>
    </source>
</evidence>
<keyword evidence="1" id="KW-1133">Transmembrane helix</keyword>
<keyword evidence="1" id="KW-0812">Transmembrane</keyword>
<dbReference type="PANTHER" id="PTHR40070:SF1">
    <property type="entry name" value="UPF0478 PROTEIN YTXG"/>
    <property type="match status" value="1"/>
</dbReference>
<dbReference type="InterPro" id="IPR009293">
    <property type="entry name" value="UPF0478"/>
</dbReference>
<keyword evidence="3" id="KW-1185">Reference proteome</keyword>
<accession>A0A345PCC4</accession>
<sequence>MAIIYLAILLCSIGFAIAAIYISFVLKRVANITKSLGITLKEVEQQLQYITPQLRSSISETSKLVDDTGEKMRATDSIFDSIDNVGKSVHTLTEAYKESTAKLNDEQFQQSLKPIVEVLKWSEAVSQVFSKWKNRPTRKNELIIREKTDIVPVNTGNEGY</sequence>
<keyword evidence="1" id="KW-0472">Membrane</keyword>
<protein>
    <submittedName>
        <fullName evidence="2">DUF948 domain-containing protein</fullName>
    </submittedName>
</protein>
<proteinExistence type="predicted"/>
<name>A0A345PCC4_9BACI</name>
<dbReference type="Proteomes" id="UP000253908">
    <property type="component" value="Chromosome"/>
</dbReference>
<dbReference type="EMBL" id="CP024848">
    <property type="protein sequence ID" value="AXI07654.1"/>
    <property type="molecule type" value="Genomic_DNA"/>
</dbReference>
<evidence type="ECO:0000313" key="3">
    <source>
        <dbReference type="Proteomes" id="UP000253908"/>
    </source>
</evidence>
<dbReference type="KEGG" id="ocn:CUC15_00970"/>
<gene>
    <name evidence="2" type="ORF">CUC15_00970</name>
</gene>
<feature type="transmembrane region" description="Helical" evidence="1">
    <location>
        <begin position="6"/>
        <end position="26"/>
    </location>
</feature>
<reference evidence="3" key="1">
    <citation type="submission" date="2017-11" db="EMBL/GenBank/DDBJ databases">
        <authorList>
            <person name="Zhu W."/>
        </authorList>
    </citation>
    <scope>NUCLEOTIDE SEQUENCE [LARGE SCALE GENOMIC DNA]</scope>
    <source>
        <strain evidence="3">160</strain>
    </source>
</reference>
<organism evidence="2 3">
    <name type="scientific">Oceanobacillus zhaokaii</name>
    <dbReference type="NCBI Taxonomy" id="2052660"/>
    <lineage>
        <taxon>Bacteria</taxon>
        <taxon>Bacillati</taxon>
        <taxon>Bacillota</taxon>
        <taxon>Bacilli</taxon>
        <taxon>Bacillales</taxon>
        <taxon>Bacillaceae</taxon>
        <taxon>Oceanobacillus</taxon>
    </lineage>
</organism>
<dbReference type="AlphaFoldDB" id="A0A345PCC4"/>
<dbReference type="OrthoDB" id="2440576at2"/>
<dbReference type="PANTHER" id="PTHR40070">
    <property type="entry name" value="UPF0478 PROTEIN YTXG"/>
    <property type="match status" value="1"/>
</dbReference>
<dbReference type="Pfam" id="PF06103">
    <property type="entry name" value="DUF948"/>
    <property type="match status" value="1"/>
</dbReference>
<evidence type="ECO:0000313" key="2">
    <source>
        <dbReference type="EMBL" id="AXI07654.1"/>
    </source>
</evidence>
<dbReference type="RefSeq" id="WP_114914948.1">
    <property type="nucleotide sequence ID" value="NZ_CP024848.1"/>
</dbReference>